<name>A0A1I2SKH5_9GAMM</name>
<dbReference type="PANTHER" id="PTHR45458:SF1">
    <property type="entry name" value="SHORT CHAIN DEHYDROGENASE"/>
    <property type="match status" value="1"/>
</dbReference>
<dbReference type="InterPro" id="IPR052184">
    <property type="entry name" value="SDR_enzymes"/>
</dbReference>
<dbReference type="AlphaFoldDB" id="A0A1I2SKH5"/>
<keyword evidence="2" id="KW-1185">Reference proteome</keyword>
<dbReference type="PRINTS" id="PR00081">
    <property type="entry name" value="GDHRDH"/>
</dbReference>
<dbReference type="STRING" id="1045558.SAMN05216175_10862"/>
<dbReference type="PANTHER" id="PTHR45458">
    <property type="entry name" value="SHORT-CHAIN DEHYDROGENASE/REDUCTASE SDR"/>
    <property type="match status" value="1"/>
</dbReference>
<dbReference type="Pfam" id="PF00106">
    <property type="entry name" value="adh_short"/>
    <property type="match status" value="1"/>
</dbReference>
<dbReference type="CDD" id="cd05325">
    <property type="entry name" value="carb_red_sniffer_like_SDR_c"/>
    <property type="match status" value="1"/>
</dbReference>
<dbReference type="Proteomes" id="UP000198623">
    <property type="component" value="Unassembled WGS sequence"/>
</dbReference>
<sequence length="225" mass="24433">MPTILITGANRGIGLALARSYRRDGWRVFAASRSPDESLAEGAEAVTLDLSNPASIKALTSTLAGIPIDIVWNNAGVYLDKSQTLEQVDNRDWLRSFEINCIAPIRIAEALVENVRLSERKVMAFTTSKMASLAVNGAGAYAYRSSKTALNMAVRCFAKDQEAMEISCLLLHPGHVRTDMGGPEGDIDIATSVAGMRKVVDQISPAYPADMNKGYFDYDGSRIAW</sequence>
<dbReference type="InterPro" id="IPR002347">
    <property type="entry name" value="SDR_fam"/>
</dbReference>
<dbReference type="OrthoDB" id="5786478at2"/>
<evidence type="ECO:0000313" key="2">
    <source>
        <dbReference type="Proteomes" id="UP000198623"/>
    </source>
</evidence>
<accession>A0A1I2SKH5</accession>
<evidence type="ECO:0000313" key="1">
    <source>
        <dbReference type="EMBL" id="SFG53395.1"/>
    </source>
</evidence>
<gene>
    <name evidence="1" type="ORF">SAMN05216175_10862</name>
</gene>
<dbReference type="GO" id="GO:0016616">
    <property type="term" value="F:oxidoreductase activity, acting on the CH-OH group of donors, NAD or NADP as acceptor"/>
    <property type="evidence" value="ECO:0007669"/>
    <property type="project" value="TreeGrafter"/>
</dbReference>
<organism evidence="1 2">
    <name type="scientific">Neptunomonas qingdaonensis</name>
    <dbReference type="NCBI Taxonomy" id="1045558"/>
    <lineage>
        <taxon>Bacteria</taxon>
        <taxon>Pseudomonadati</taxon>
        <taxon>Pseudomonadota</taxon>
        <taxon>Gammaproteobacteria</taxon>
        <taxon>Oceanospirillales</taxon>
        <taxon>Oceanospirillaceae</taxon>
        <taxon>Neptunomonas</taxon>
    </lineage>
</organism>
<reference evidence="2" key="1">
    <citation type="submission" date="2016-10" db="EMBL/GenBank/DDBJ databases">
        <authorList>
            <person name="Varghese N."/>
            <person name="Submissions S."/>
        </authorList>
    </citation>
    <scope>NUCLEOTIDE SEQUENCE [LARGE SCALE GENOMIC DNA]</scope>
    <source>
        <strain evidence="2">CGMCC 1.10971</strain>
    </source>
</reference>
<dbReference type="RefSeq" id="WP_090728453.1">
    <property type="nucleotide sequence ID" value="NZ_FOOU01000008.1"/>
</dbReference>
<protein>
    <submittedName>
        <fullName evidence="1">NAD(P)-dependent dehydrogenase, short-chain alcohol dehydrogenase family</fullName>
    </submittedName>
</protein>
<dbReference type="InterPro" id="IPR036291">
    <property type="entry name" value="NAD(P)-bd_dom_sf"/>
</dbReference>
<proteinExistence type="predicted"/>
<dbReference type="EMBL" id="FOOU01000008">
    <property type="protein sequence ID" value="SFG53395.1"/>
    <property type="molecule type" value="Genomic_DNA"/>
</dbReference>
<dbReference type="Gene3D" id="3.40.50.720">
    <property type="entry name" value="NAD(P)-binding Rossmann-like Domain"/>
    <property type="match status" value="1"/>
</dbReference>
<dbReference type="SUPFAM" id="SSF51735">
    <property type="entry name" value="NAD(P)-binding Rossmann-fold domains"/>
    <property type="match status" value="1"/>
</dbReference>